<evidence type="ECO:0000313" key="2">
    <source>
        <dbReference type="Proteomes" id="UP000308836"/>
    </source>
</evidence>
<comment type="caution">
    <text evidence="1">The sequence shown here is derived from an EMBL/GenBank/DDBJ whole genome shotgun (WGS) entry which is preliminary data.</text>
</comment>
<gene>
    <name evidence="1" type="ORF">E5336_11100</name>
</gene>
<protein>
    <submittedName>
        <fullName evidence="1">DUF2500 family protein</fullName>
    </submittedName>
</protein>
<reference evidence="1" key="1">
    <citation type="submission" date="2019-04" db="EMBL/GenBank/DDBJ databases">
        <title>Microbes associate with the intestines of laboratory mice.</title>
        <authorList>
            <person name="Navarre W."/>
            <person name="Wong E."/>
            <person name="Huang K."/>
            <person name="Tropini C."/>
            <person name="Ng K."/>
            <person name="Yu B."/>
        </authorList>
    </citation>
    <scope>NUCLEOTIDE SEQUENCE</scope>
    <source>
        <strain evidence="1">NM09_H32</strain>
    </source>
</reference>
<proteinExistence type="predicted"/>
<dbReference type="EMBL" id="SRYG01000028">
    <property type="protein sequence ID" value="TGY64937.1"/>
    <property type="molecule type" value="Genomic_DNA"/>
</dbReference>
<sequence length="87" mass="9842">MKRYTTNKHPVLTIHAKVAAKSEQPYTPVPGYEPSSPLFEVAFETANGPLVFEVDRYAYPLFEVGMEGELVYQGPEIVSFEPWIHAK</sequence>
<keyword evidence="2" id="KW-1185">Reference proteome</keyword>
<dbReference type="Proteomes" id="UP000308836">
    <property type="component" value="Unassembled WGS sequence"/>
</dbReference>
<name>A0AC61R505_9FIRM</name>
<organism evidence="1 2">
    <name type="scientific">Dubosiella muris</name>
    <dbReference type="NCBI Taxonomy" id="3038133"/>
    <lineage>
        <taxon>Bacteria</taxon>
        <taxon>Bacillati</taxon>
        <taxon>Bacillota</taxon>
        <taxon>Erysipelotrichia</taxon>
        <taxon>Erysipelotrichales</taxon>
        <taxon>Erysipelotrichaceae</taxon>
        <taxon>Dubosiella</taxon>
    </lineage>
</organism>
<accession>A0AC61R505</accession>
<evidence type="ECO:0000313" key="1">
    <source>
        <dbReference type="EMBL" id="TGY64937.1"/>
    </source>
</evidence>